<keyword evidence="7 8" id="KW-0472">Membrane</keyword>
<dbReference type="Proteomes" id="UP000235748">
    <property type="component" value="Unassembled WGS sequence"/>
</dbReference>
<comment type="caution">
    <text evidence="12">The sequence shown here is derived from an EMBL/GenBank/DDBJ whole genome shotgun (WGS) entry which is preliminary data.</text>
</comment>
<comment type="subcellular location">
    <subcellularLocation>
        <location evidence="1">Cell membrane</location>
        <topology evidence="1">Multi-pass membrane protein</topology>
    </subcellularLocation>
</comment>
<dbReference type="GO" id="GO:0140359">
    <property type="term" value="F:ABC-type transporter activity"/>
    <property type="evidence" value="ECO:0007669"/>
    <property type="project" value="InterPro"/>
</dbReference>
<dbReference type="PANTHER" id="PTHR30413:SF10">
    <property type="entry name" value="CAPSULE POLYSACCHARIDE EXPORT INNER-MEMBRANE PROTEIN CTRC"/>
    <property type="match status" value="1"/>
</dbReference>
<reference evidence="12 13" key="1">
    <citation type="submission" date="2017-09" db="EMBL/GenBank/DDBJ databases">
        <title>Bacterial strain isolated from the female urinary microbiota.</title>
        <authorList>
            <person name="Thomas-White K."/>
            <person name="Kumar N."/>
            <person name="Forster S."/>
            <person name="Putonti C."/>
            <person name="Lawley T."/>
            <person name="Wolfe A.J."/>
        </authorList>
    </citation>
    <scope>NUCLEOTIDE SEQUENCE [LARGE SCALE GENOMIC DNA]</scope>
    <source>
        <strain evidence="12 13">UMB0834</strain>
    </source>
</reference>
<gene>
    <name evidence="12" type="ORF">CJ235_03005</name>
    <name evidence="11" type="ORF">NW112_04880</name>
    <name evidence="10" type="ORF">NW133_07980</name>
</gene>
<dbReference type="GO" id="GO:0015920">
    <property type="term" value="P:lipopolysaccharide transport"/>
    <property type="evidence" value="ECO:0007669"/>
    <property type="project" value="TreeGrafter"/>
</dbReference>
<organism evidence="12 13">
    <name type="scientific">Staphylococcus pettenkoferi</name>
    <dbReference type="NCBI Taxonomy" id="170573"/>
    <lineage>
        <taxon>Bacteria</taxon>
        <taxon>Bacillati</taxon>
        <taxon>Bacillota</taxon>
        <taxon>Bacilli</taxon>
        <taxon>Bacillales</taxon>
        <taxon>Staphylococcaceae</taxon>
        <taxon>Staphylococcus</taxon>
    </lineage>
</organism>
<evidence type="ECO:0000256" key="1">
    <source>
        <dbReference type="ARBA" id="ARBA00004651"/>
    </source>
</evidence>
<dbReference type="RefSeq" id="WP_002472609.1">
    <property type="nucleotide sequence ID" value="NZ_CP022096.2"/>
</dbReference>
<sequence>MKAVWVVLQEHLKNFYLINRLSQFQVKISNKNNYLGIAWELINPALQIAVYWFVFGLGFRQGHAQEGVPFIFWLLAGINMWFFVNQGILEGTKSIAMKYNQVAKMNFPLSIIPTYIVSSRFYGHLALLAIVMILCAIGGYYPNLYTLQLLFFVPLSLVLTTTIALFTSTLGVIVRDTQQIIQAIMRLVFFASNIIINLPEGIVLDIIKFNPIYFLAEGYRAALLHHQWYFIDHWHLTLYNFGVIIVLFVLGSILHMKYRDHFADFM</sequence>
<feature type="transmembrane region" description="Helical" evidence="8">
    <location>
        <begin position="70"/>
        <end position="89"/>
    </location>
</feature>
<reference evidence="10" key="2">
    <citation type="journal article" date="2022" name="Int. J. Mol. Sci.">
        <title>Phenotypic and Genotypic Virulence Characterisation of Staphylococcus pettenkoferi Strains Isolated from Human Bloodstream and Diabetic Foot Infections.</title>
        <authorList>
            <person name="Magnan C."/>
            <person name="Ahmad-Mansour N."/>
            <person name="Pouget C."/>
            <person name="Morsli M."/>
            <person name="Huc-Brandt S."/>
            <person name="Pantel A."/>
            <person name="Dunyach-Remy C."/>
            <person name="Sotto A."/>
            <person name="Molle V."/>
            <person name="Lavigne J.-P."/>
        </authorList>
    </citation>
    <scope>NUCLEOTIDE SEQUENCE</scope>
    <source>
        <strain evidence="10">NSP012P</strain>
    </source>
</reference>
<evidence type="ECO:0000313" key="13">
    <source>
        <dbReference type="Proteomes" id="UP000235748"/>
    </source>
</evidence>
<evidence type="ECO:0000256" key="5">
    <source>
        <dbReference type="ARBA" id="ARBA00022692"/>
    </source>
</evidence>
<evidence type="ECO:0000256" key="6">
    <source>
        <dbReference type="ARBA" id="ARBA00022989"/>
    </source>
</evidence>
<keyword evidence="5 8" id="KW-0812">Transmembrane</keyword>
<dbReference type="Pfam" id="PF01061">
    <property type="entry name" value="ABC2_membrane"/>
    <property type="match status" value="1"/>
</dbReference>
<feature type="transmembrane region" description="Helical" evidence="8">
    <location>
        <begin position="37"/>
        <end position="58"/>
    </location>
</feature>
<evidence type="ECO:0000313" key="12">
    <source>
        <dbReference type="EMBL" id="PMC20662.1"/>
    </source>
</evidence>
<dbReference type="PANTHER" id="PTHR30413">
    <property type="entry name" value="INNER MEMBRANE TRANSPORT PERMEASE"/>
    <property type="match status" value="1"/>
</dbReference>
<dbReference type="EMBL" id="JANSKX010000014">
    <property type="protein sequence ID" value="MCY1594563.1"/>
    <property type="molecule type" value="Genomic_DNA"/>
</dbReference>
<evidence type="ECO:0000313" key="10">
    <source>
        <dbReference type="EMBL" id="MCY1583466.1"/>
    </source>
</evidence>
<dbReference type="EMBL" id="PNGG01000001">
    <property type="protein sequence ID" value="PMC20662.1"/>
    <property type="molecule type" value="Genomic_DNA"/>
</dbReference>
<reference evidence="11" key="3">
    <citation type="journal article" date="2022" name="Int. J. Mol. Sci.">
        <title>Phenotypic and genotypic virulence characterisation of Staphylococcus pettenkoferi strains isolated from human bloodstream and diabetic foot infections.</title>
        <authorList>
            <person name="Magnan C."/>
        </authorList>
    </citation>
    <scope>NUCLEOTIDE SEQUENCE</scope>
    <source>
        <strain evidence="11">NSP020P</strain>
    </source>
</reference>
<evidence type="ECO:0000256" key="7">
    <source>
        <dbReference type="ARBA" id="ARBA00023136"/>
    </source>
</evidence>
<feature type="transmembrane region" description="Helical" evidence="8">
    <location>
        <begin position="147"/>
        <end position="173"/>
    </location>
</feature>
<protein>
    <submittedName>
        <fullName evidence="12">ABC transporter permease</fullName>
    </submittedName>
</protein>
<feature type="transmembrane region" description="Helical" evidence="8">
    <location>
        <begin position="236"/>
        <end position="256"/>
    </location>
</feature>
<evidence type="ECO:0000259" key="9">
    <source>
        <dbReference type="Pfam" id="PF01061"/>
    </source>
</evidence>
<proteinExistence type="inferred from homology"/>
<keyword evidence="6 8" id="KW-1133">Transmembrane helix</keyword>
<dbReference type="AlphaFoldDB" id="A0A1Z3U2X1"/>
<dbReference type="InterPro" id="IPR013525">
    <property type="entry name" value="ABC2_TM"/>
</dbReference>
<evidence type="ECO:0000313" key="11">
    <source>
        <dbReference type="EMBL" id="MCY1594563.1"/>
    </source>
</evidence>
<feature type="transmembrane region" description="Helical" evidence="8">
    <location>
        <begin position="121"/>
        <end position="141"/>
    </location>
</feature>
<reference evidence="10" key="4">
    <citation type="submission" date="2022-08" db="EMBL/GenBank/DDBJ databases">
        <authorList>
            <person name="Magnan C."/>
        </authorList>
    </citation>
    <scope>NUCLEOTIDE SEQUENCE</scope>
    <source>
        <strain evidence="10">NSP012P</strain>
    </source>
</reference>
<comment type="similarity">
    <text evidence="2">Belongs to the ABC-2 integral membrane protein family.</text>
</comment>
<evidence type="ECO:0000256" key="4">
    <source>
        <dbReference type="ARBA" id="ARBA00022475"/>
    </source>
</evidence>
<feature type="domain" description="ABC-2 type transporter transmembrane" evidence="9">
    <location>
        <begin position="22"/>
        <end position="223"/>
    </location>
</feature>
<dbReference type="GO" id="GO:0005886">
    <property type="term" value="C:plasma membrane"/>
    <property type="evidence" value="ECO:0007669"/>
    <property type="project" value="UniProtKB-SubCell"/>
</dbReference>
<dbReference type="KEGG" id="spet:CEP67_10175"/>
<dbReference type="Proteomes" id="UP001072952">
    <property type="component" value="Unassembled WGS sequence"/>
</dbReference>
<name>A0A1Z3U2X1_9STAP</name>
<feature type="transmembrane region" description="Helical" evidence="8">
    <location>
        <begin position="194"/>
        <end position="216"/>
    </location>
</feature>
<dbReference type="GeneID" id="42044200"/>
<keyword evidence="4" id="KW-1003">Cell membrane</keyword>
<evidence type="ECO:0000313" key="14">
    <source>
        <dbReference type="Proteomes" id="UP001072952"/>
    </source>
</evidence>
<evidence type="ECO:0000256" key="3">
    <source>
        <dbReference type="ARBA" id="ARBA00022448"/>
    </source>
</evidence>
<accession>A0A1Z3U2X1</accession>
<evidence type="ECO:0000256" key="8">
    <source>
        <dbReference type="SAM" id="Phobius"/>
    </source>
</evidence>
<dbReference type="EMBL" id="JANSLD010000029">
    <property type="protein sequence ID" value="MCY1583466.1"/>
    <property type="molecule type" value="Genomic_DNA"/>
</dbReference>
<evidence type="ECO:0000256" key="2">
    <source>
        <dbReference type="ARBA" id="ARBA00007783"/>
    </source>
</evidence>
<keyword evidence="3" id="KW-0813">Transport</keyword>
<keyword evidence="14" id="KW-1185">Reference proteome</keyword>
<dbReference type="STRING" id="170573.GCA_001076995_00418"/>
<dbReference type="Proteomes" id="UP001081438">
    <property type="component" value="Unassembled WGS sequence"/>
</dbReference>